<dbReference type="Gene3D" id="1.20.1250.20">
    <property type="entry name" value="MFS general substrate transporter like domains"/>
    <property type="match status" value="2"/>
</dbReference>
<dbReference type="GO" id="GO:0022857">
    <property type="term" value="F:transmembrane transporter activity"/>
    <property type="evidence" value="ECO:0007669"/>
    <property type="project" value="InterPro"/>
</dbReference>
<feature type="transmembrane region" description="Helical" evidence="7">
    <location>
        <begin position="106"/>
        <end position="123"/>
    </location>
</feature>
<protein>
    <recommendedName>
        <fullName evidence="8">Major facilitator superfamily (MFS) profile domain-containing protein</fullName>
    </recommendedName>
</protein>
<dbReference type="RefSeq" id="XP_060459712.1">
    <property type="nucleotide sequence ID" value="XM_060603416.1"/>
</dbReference>
<feature type="transmembrane region" description="Helical" evidence="7">
    <location>
        <begin position="458"/>
        <end position="479"/>
    </location>
</feature>
<feature type="transmembrane region" description="Helical" evidence="7">
    <location>
        <begin position="363"/>
        <end position="383"/>
    </location>
</feature>
<feature type="transmembrane region" description="Helical" evidence="7">
    <location>
        <begin position="228"/>
        <end position="251"/>
    </location>
</feature>
<feature type="region of interest" description="Disordered" evidence="6">
    <location>
        <begin position="1"/>
        <end position="44"/>
    </location>
</feature>
<gene>
    <name evidence="9" type="ORF">CcaverHIS019_0700190</name>
</gene>
<dbReference type="InterPro" id="IPR020846">
    <property type="entry name" value="MFS_dom"/>
</dbReference>
<keyword evidence="5 7" id="KW-0472">Membrane</keyword>
<dbReference type="PANTHER" id="PTHR43791:SF3">
    <property type="entry name" value="MAJOR FACILITATOR SUPERFAMILY (MFS) PROFILE DOMAIN-CONTAINING PROTEIN"/>
    <property type="match status" value="1"/>
</dbReference>
<feature type="transmembrane region" description="Helical" evidence="7">
    <location>
        <begin position="389"/>
        <end position="412"/>
    </location>
</feature>
<evidence type="ECO:0000256" key="6">
    <source>
        <dbReference type="SAM" id="MobiDB-lite"/>
    </source>
</evidence>
<dbReference type="FunFam" id="1.20.1250.20:FF:000018">
    <property type="entry name" value="MFS transporter permease"/>
    <property type="match status" value="1"/>
</dbReference>
<keyword evidence="10" id="KW-1185">Reference proteome</keyword>
<dbReference type="GeneID" id="85498317"/>
<feature type="transmembrane region" description="Helical" evidence="7">
    <location>
        <begin position="166"/>
        <end position="186"/>
    </location>
</feature>
<proteinExistence type="predicted"/>
<dbReference type="EMBL" id="AP028218">
    <property type="protein sequence ID" value="BEI94447.1"/>
    <property type="molecule type" value="Genomic_DNA"/>
</dbReference>
<sequence>MSTDKVHKVDADKGHETQHDEYADVERKGSDASESPHHHSSRPDVDEGFDPAFLKATIRKVDWRLIPVLTAMYCVSLIDRTNLSLARQGNNMHMDKELGTNIGNRYSIITLTFFVPYIIFEIPSQIGLRKFGARWWLGSATTLWGVVMIGMGLAQNWQTLAALRAILGLFESALFPGAAFLISCWYPRKEMAVRNSCFYIFAALIGSACSPLGYTFTLMHGLGGYSGWAWVFIMFGIITVIVGILAFLFIVDFPDRSTFITDEQKQLILTRIQRDREDSVPDPVTLAKIGHHLCDWKIWLYGYFLMSTTVASYSLAYFLPVILGTMGFSNVETMLLGTPTHIYALIPCLGSAWVADKYRNMRAAVIMFNALVCIIGTCVYSQLPISQKGLRYFGVFLAVGGCNANVPLVVSWSQTAIRSQSKRAVTAAVVVAFGGIGGILASVMFMQKEAKRGYPTGVFFTIGVNAGTVIMAFLLSVFYRYQNRRADRGEVVLEGADDFRYQS</sequence>
<dbReference type="AlphaFoldDB" id="A0AA48L9M0"/>
<evidence type="ECO:0000256" key="4">
    <source>
        <dbReference type="ARBA" id="ARBA00022989"/>
    </source>
</evidence>
<evidence type="ECO:0000256" key="5">
    <source>
        <dbReference type="ARBA" id="ARBA00023136"/>
    </source>
</evidence>
<name>A0AA48L9M0_9TREE</name>
<evidence type="ECO:0000256" key="7">
    <source>
        <dbReference type="SAM" id="Phobius"/>
    </source>
</evidence>
<accession>A0AA48L9M0</accession>
<dbReference type="Proteomes" id="UP001233271">
    <property type="component" value="Chromosome 7a"/>
</dbReference>
<dbReference type="SUPFAM" id="SSF103473">
    <property type="entry name" value="MFS general substrate transporter"/>
    <property type="match status" value="1"/>
</dbReference>
<keyword evidence="2" id="KW-0813">Transport</keyword>
<keyword evidence="4 7" id="KW-1133">Transmembrane helix</keyword>
<evidence type="ECO:0000313" key="10">
    <source>
        <dbReference type="Proteomes" id="UP001233271"/>
    </source>
</evidence>
<feature type="domain" description="Major facilitator superfamily (MFS) profile" evidence="8">
    <location>
        <begin position="68"/>
        <end position="484"/>
    </location>
</feature>
<dbReference type="PROSITE" id="PS50850">
    <property type="entry name" value="MFS"/>
    <property type="match status" value="1"/>
</dbReference>
<keyword evidence="3 7" id="KW-0812">Transmembrane</keyword>
<feature type="transmembrane region" description="Helical" evidence="7">
    <location>
        <begin position="198"/>
        <end position="216"/>
    </location>
</feature>
<evidence type="ECO:0000256" key="2">
    <source>
        <dbReference type="ARBA" id="ARBA00022448"/>
    </source>
</evidence>
<feature type="transmembrane region" description="Helical" evidence="7">
    <location>
        <begin position="135"/>
        <end position="154"/>
    </location>
</feature>
<feature type="transmembrane region" description="Helical" evidence="7">
    <location>
        <begin position="298"/>
        <end position="320"/>
    </location>
</feature>
<dbReference type="Pfam" id="PF07690">
    <property type="entry name" value="MFS_1"/>
    <property type="match status" value="1"/>
</dbReference>
<reference evidence="9" key="1">
    <citation type="journal article" date="2023" name="BMC Genomics">
        <title>Chromosome-level genome assemblies of Cutaneotrichosporon spp. (Trichosporonales, Basidiomycota) reveal imbalanced evolution between nucleotide sequences and chromosome synteny.</title>
        <authorList>
            <person name="Kobayashi Y."/>
            <person name="Kayamori A."/>
            <person name="Aoki K."/>
            <person name="Shiwa Y."/>
            <person name="Matsutani M."/>
            <person name="Fujita N."/>
            <person name="Sugita T."/>
            <person name="Iwasaki W."/>
            <person name="Tanaka N."/>
            <person name="Takashima M."/>
        </authorList>
    </citation>
    <scope>NUCLEOTIDE SEQUENCE</scope>
    <source>
        <strain evidence="9">HIS019</strain>
    </source>
</reference>
<evidence type="ECO:0000256" key="1">
    <source>
        <dbReference type="ARBA" id="ARBA00004141"/>
    </source>
</evidence>
<dbReference type="InterPro" id="IPR011701">
    <property type="entry name" value="MFS"/>
</dbReference>
<dbReference type="GO" id="GO:0016020">
    <property type="term" value="C:membrane"/>
    <property type="evidence" value="ECO:0007669"/>
    <property type="project" value="UniProtKB-SubCell"/>
</dbReference>
<dbReference type="PANTHER" id="PTHR43791">
    <property type="entry name" value="PERMEASE-RELATED"/>
    <property type="match status" value="1"/>
</dbReference>
<organism evidence="9 10">
    <name type="scientific">Cutaneotrichosporon cavernicola</name>
    <dbReference type="NCBI Taxonomy" id="279322"/>
    <lineage>
        <taxon>Eukaryota</taxon>
        <taxon>Fungi</taxon>
        <taxon>Dikarya</taxon>
        <taxon>Basidiomycota</taxon>
        <taxon>Agaricomycotina</taxon>
        <taxon>Tremellomycetes</taxon>
        <taxon>Trichosporonales</taxon>
        <taxon>Trichosporonaceae</taxon>
        <taxon>Cutaneotrichosporon</taxon>
    </lineage>
</organism>
<evidence type="ECO:0000256" key="3">
    <source>
        <dbReference type="ARBA" id="ARBA00022692"/>
    </source>
</evidence>
<dbReference type="InterPro" id="IPR036259">
    <property type="entry name" value="MFS_trans_sf"/>
</dbReference>
<comment type="subcellular location">
    <subcellularLocation>
        <location evidence="1">Membrane</location>
        <topology evidence="1">Multi-pass membrane protein</topology>
    </subcellularLocation>
</comment>
<evidence type="ECO:0000259" key="8">
    <source>
        <dbReference type="PROSITE" id="PS50850"/>
    </source>
</evidence>
<dbReference type="KEGG" id="ccac:CcaHIS019_0700190"/>
<feature type="transmembrane region" description="Helical" evidence="7">
    <location>
        <begin position="340"/>
        <end position="356"/>
    </location>
</feature>
<evidence type="ECO:0000313" key="9">
    <source>
        <dbReference type="EMBL" id="BEI94447.1"/>
    </source>
</evidence>
<feature type="transmembrane region" description="Helical" evidence="7">
    <location>
        <begin position="424"/>
        <end position="446"/>
    </location>
</feature>